<evidence type="ECO:0000256" key="1">
    <source>
        <dbReference type="ARBA" id="ARBA00006712"/>
    </source>
</evidence>
<dbReference type="InParanoid" id="K0KIJ1"/>
<sequence>MPTPLEELVEFLHHPQAPIRTVALENVVGLSQGPESSIFQYNNYEPIKDLKILARDKGKTIVQHSLTILANLCEDEKIRDLIVDDFEFVKYLIEKIILDLENRNSDIGCILLTNIAKNDKIIKIFEIRDLDLPNKEVFKSSNAIDCLLDIFVKGSEKSLNKLANYDYLSFFFADISRFLQGRKYFVTKQSYDDILPITKILVFTEYYESKIRREGVASTIKNSLFEIDSHLDLLDESQANILPYLLLPIASSKDAELDEDELFELPDELQLLSPDKTRDPVPEIIIVHLESLLLLCSSKETRNYLRTKSVYPLIRELHKNIDNDDLADVVERLVNMLMRDEAPEGSEDKIEEIDEKMEEPDYESDGDEEIVEVL</sequence>
<feature type="domain" description="Protein HGH1 N-terminal" evidence="4">
    <location>
        <begin position="97"/>
        <end position="285"/>
    </location>
</feature>
<accession>K0KIJ1</accession>
<feature type="region of interest" description="Disordered" evidence="3">
    <location>
        <begin position="340"/>
        <end position="374"/>
    </location>
</feature>
<evidence type="ECO:0000313" key="6">
    <source>
        <dbReference type="EMBL" id="CCH41209.1"/>
    </source>
</evidence>
<comment type="caution">
    <text evidence="6">The sequence shown here is derived from an EMBL/GenBank/DDBJ whole genome shotgun (WGS) entry which is preliminary data.</text>
</comment>
<evidence type="ECO:0000259" key="5">
    <source>
        <dbReference type="Pfam" id="PF04064"/>
    </source>
</evidence>
<dbReference type="Pfam" id="PF04064">
    <property type="entry name" value="DUF384"/>
    <property type="match status" value="1"/>
</dbReference>
<dbReference type="eggNOG" id="KOG2973">
    <property type="taxonomic scope" value="Eukaryota"/>
</dbReference>
<dbReference type="EMBL" id="CAIF01000013">
    <property type="protein sequence ID" value="CCH41209.1"/>
    <property type="molecule type" value="Genomic_DNA"/>
</dbReference>
<dbReference type="PANTHER" id="PTHR13387:SF9">
    <property type="entry name" value="PROTEIN HGH1 HOMOLOG"/>
    <property type="match status" value="1"/>
</dbReference>
<evidence type="ECO:0000256" key="2">
    <source>
        <dbReference type="ARBA" id="ARBA00014076"/>
    </source>
</evidence>
<dbReference type="PANTHER" id="PTHR13387">
    <property type="entry name" value="PROTEIN HGH1 HOMOLOG"/>
    <property type="match status" value="1"/>
</dbReference>
<dbReference type="InterPro" id="IPR007206">
    <property type="entry name" value="Protein_HGH1_C"/>
</dbReference>
<evidence type="ECO:0000313" key="7">
    <source>
        <dbReference type="Proteomes" id="UP000009328"/>
    </source>
</evidence>
<dbReference type="AlphaFoldDB" id="K0KIJ1"/>
<dbReference type="Pfam" id="PF04063">
    <property type="entry name" value="DUF383"/>
    <property type="match status" value="1"/>
</dbReference>
<keyword evidence="7" id="KW-1185">Reference proteome</keyword>
<organism evidence="6 7">
    <name type="scientific">Wickerhamomyces ciferrii (strain ATCC 14091 / BCRC 22168 / CBS 111 / JCM 3599 / NBRC 0793 / NRRL Y-1031 F-60-10)</name>
    <name type="common">Yeast</name>
    <name type="synonym">Pichia ciferrii</name>
    <dbReference type="NCBI Taxonomy" id="1206466"/>
    <lineage>
        <taxon>Eukaryota</taxon>
        <taxon>Fungi</taxon>
        <taxon>Dikarya</taxon>
        <taxon>Ascomycota</taxon>
        <taxon>Saccharomycotina</taxon>
        <taxon>Saccharomycetes</taxon>
        <taxon>Phaffomycetales</taxon>
        <taxon>Wickerhamomycetaceae</taxon>
        <taxon>Wickerhamomyces</taxon>
    </lineage>
</organism>
<evidence type="ECO:0000256" key="3">
    <source>
        <dbReference type="SAM" id="MobiDB-lite"/>
    </source>
</evidence>
<protein>
    <recommendedName>
        <fullName evidence="2">Protein HGH1 homolog</fullName>
    </recommendedName>
</protein>
<dbReference type="STRING" id="1206466.K0KIJ1"/>
<gene>
    <name evidence="6" type="ORF">BN7_746</name>
</gene>
<feature type="compositionally biased region" description="Acidic residues" evidence="3">
    <location>
        <begin position="349"/>
        <end position="374"/>
    </location>
</feature>
<dbReference type="SUPFAM" id="SSF48371">
    <property type="entry name" value="ARM repeat"/>
    <property type="match status" value="1"/>
</dbReference>
<dbReference type="HOGENOM" id="CLU_037769_2_1_1"/>
<name>K0KIJ1_WICCF</name>
<reference evidence="6 7" key="1">
    <citation type="journal article" date="2012" name="Eukaryot. Cell">
        <title>Draft genome sequence of Wickerhamomyces ciferrii NRRL Y-1031 F-60-10.</title>
        <authorList>
            <person name="Schneider J."/>
            <person name="Andrea H."/>
            <person name="Blom J."/>
            <person name="Jaenicke S."/>
            <person name="Ruckert C."/>
            <person name="Schorsch C."/>
            <person name="Szczepanowski R."/>
            <person name="Farwick M."/>
            <person name="Goesmann A."/>
            <person name="Puhler A."/>
            <person name="Schaffer S."/>
            <person name="Tauch A."/>
            <person name="Kohler T."/>
            <person name="Brinkrolf K."/>
        </authorList>
    </citation>
    <scope>NUCLEOTIDE SEQUENCE [LARGE SCALE GENOMIC DNA]</scope>
    <source>
        <strain evidence="7">ATCC 14091 / BCRC 22168 / CBS 111 / JCM 3599 / NBRC 0793 / NRRL Y-1031 F-60-10</strain>
    </source>
</reference>
<dbReference type="InterPro" id="IPR016024">
    <property type="entry name" value="ARM-type_fold"/>
</dbReference>
<dbReference type="InterPro" id="IPR039717">
    <property type="entry name" value="Hgh1"/>
</dbReference>
<proteinExistence type="inferred from homology"/>
<dbReference type="Gene3D" id="1.25.10.10">
    <property type="entry name" value="Leucine-rich Repeat Variant"/>
    <property type="match status" value="1"/>
</dbReference>
<dbReference type="FunCoup" id="K0KIJ1">
    <property type="interactions" value="1105"/>
</dbReference>
<comment type="similarity">
    <text evidence="1">Belongs to the HGH1 family.</text>
</comment>
<dbReference type="InterPro" id="IPR007205">
    <property type="entry name" value="Protein_HGH1_N"/>
</dbReference>
<evidence type="ECO:0000259" key="4">
    <source>
        <dbReference type="Pfam" id="PF04063"/>
    </source>
</evidence>
<dbReference type="Proteomes" id="UP000009328">
    <property type="component" value="Unassembled WGS sequence"/>
</dbReference>
<feature type="domain" description="Protein HGH1 C-terminal" evidence="5">
    <location>
        <begin position="291"/>
        <end position="344"/>
    </location>
</feature>
<dbReference type="InterPro" id="IPR011989">
    <property type="entry name" value="ARM-like"/>
</dbReference>